<reference evidence="2 3" key="1">
    <citation type="submission" date="2020-06" db="EMBL/GenBank/DDBJ databases">
        <title>Photobacterium damselae subsp. damselae comparative genomics.</title>
        <authorList>
            <person name="Osorio C.R."/>
        </authorList>
    </citation>
    <scope>NUCLEOTIDE SEQUENCE [LARGE SCALE GENOMIC DNA]</scope>
    <source>
        <strain evidence="2 3">TW250/03</strain>
    </source>
</reference>
<keyword evidence="1" id="KW-1133">Transmembrane helix</keyword>
<comment type="caution">
    <text evidence="2">The sequence shown here is derived from an EMBL/GenBank/DDBJ whole genome shotgun (WGS) entry which is preliminary data.</text>
</comment>
<evidence type="ECO:0000313" key="2">
    <source>
        <dbReference type="EMBL" id="NVP03317.1"/>
    </source>
</evidence>
<proteinExistence type="predicted"/>
<feature type="transmembrane region" description="Helical" evidence="1">
    <location>
        <begin position="349"/>
        <end position="369"/>
    </location>
</feature>
<sequence length="382" mass="44704">MKNIKIFILYIYTLPTFVALLLIYNYGHLIGDFRTYYYNMDIVDLVYTCLIYLTPLLILYLFIKSFEGKYLLKPKTEIYFNKYILYLFMFILLITLCFGAVQIGQPNVGFAAPLRAIIVKINPYVLLLIISFSNLTIRKFAFCILVCLFYGYMQHSLQGYLITFFSVMVFILNRKNLSTDKFILLLMLPILLSHPLMEILTYIYQLRSEARGNNFNSDEVIFLSIGRISAISSYLYIKDFIHNFSGVSQYFSIGLVQDKLLGFSFFNITSPSDLFNKDILGITDYSIFLGINGFIYYLFQSSIVTGLINILFILFILLVIYNLIPYYIQNTRLPLFFLVLYLPMLSSDIWELSMLLQTLIVINIGFWLFKNIYMIFKDIINE</sequence>
<gene>
    <name evidence="2" type="primary">wzy</name>
    <name evidence="2" type="ORF">HWA77_24230</name>
</gene>
<organism evidence="2 3">
    <name type="scientific">Photobacterium damselae subsp. damselae</name>
    <name type="common">Listonella damsela</name>
    <dbReference type="NCBI Taxonomy" id="85581"/>
    <lineage>
        <taxon>Bacteria</taxon>
        <taxon>Pseudomonadati</taxon>
        <taxon>Pseudomonadota</taxon>
        <taxon>Gammaproteobacteria</taxon>
        <taxon>Vibrionales</taxon>
        <taxon>Vibrionaceae</taxon>
        <taxon>Photobacterium</taxon>
    </lineage>
</organism>
<feature type="transmembrane region" description="Helical" evidence="1">
    <location>
        <begin position="7"/>
        <end position="25"/>
    </location>
</feature>
<dbReference type="Proteomes" id="UP000533429">
    <property type="component" value="Unassembled WGS sequence"/>
</dbReference>
<dbReference type="EMBL" id="JABXOR010001568">
    <property type="protein sequence ID" value="NVP03317.1"/>
    <property type="molecule type" value="Genomic_DNA"/>
</dbReference>
<feature type="transmembrane region" description="Helical" evidence="1">
    <location>
        <begin position="45"/>
        <end position="63"/>
    </location>
</feature>
<feature type="transmembrane region" description="Helical" evidence="1">
    <location>
        <begin position="306"/>
        <end position="329"/>
    </location>
</feature>
<evidence type="ECO:0000256" key="1">
    <source>
        <dbReference type="SAM" id="Phobius"/>
    </source>
</evidence>
<feature type="transmembrane region" description="Helical" evidence="1">
    <location>
        <begin position="279"/>
        <end position="299"/>
    </location>
</feature>
<feature type="transmembrane region" description="Helical" evidence="1">
    <location>
        <begin position="220"/>
        <end position="237"/>
    </location>
</feature>
<keyword evidence="1" id="KW-0812">Transmembrane</keyword>
<protein>
    <submittedName>
        <fullName evidence="2">Oligosaccharide repeat unit polymerase</fullName>
    </submittedName>
</protein>
<feature type="transmembrane region" description="Helical" evidence="1">
    <location>
        <begin position="83"/>
        <end position="104"/>
    </location>
</feature>
<keyword evidence="1" id="KW-0472">Membrane</keyword>
<dbReference type="NCBIfam" id="NF033860">
    <property type="entry name" value="Wzy_O6_O28"/>
    <property type="match status" value="1"/>
</dbReference>
<accession>A0A850QUA5</accession>
<feature type="transmembrane region" description="Helical" evidence="1">
    <location>
        <begin position="182"/>
        <end position="204"/>
    </location>
</feature>
<dbReference type="AlphaFoldDB" id="A0A850QUA5"/>
<name>A0A850QUA5_PHODD</name>
<evidence type="ECO:0000313" key="3">
    <source>
        <dbReference type="Proteomes" id="UP000533429"/>
    </source>
</evidence>